<accession>A0A0F9G5P3</accession>
<dbReference type="SUPFAM" id="SSF52540">
    <property type="entry name" value="P-loop containing nucleoside triphosphate hydrolases"/>
    <property type="match status" value="1"/>
</dbReference>
<name>A0A0F9G5P3_9ZZZZ</name>
<evidence type="ECO:0008006" key="3">
    <source>
        <dbReference type="Google" id="ProtNLM"/>
    </source>
</evidence>
<organism evidence="2">
    <name type="scientific">marine sediment metagenome</name>
    <dbReference type="NCBI Taxonomy" id="412755"/>
    <lineage>
        <taxon>unclassified sequences</taxon>
        <taxon>metagenomes</taxon>
        <taxon>ecological metagenomes</taxon>
    </lineage>
</organism>
<keyword evidence="1" id="KW-1133">Transmembrane helix</keyword>
<evidence type="ECO:0000256" key="1">
    <source>
        <dbReference type="SAM" id="Phobius"/>
    </source>
</evidence>
<gene>
    <name evidence="2" type="ORF">LCGC14_2160650</name>
</gene>
<keyword evidence="1" id="KW-0812">Transmembrane</keyword>
<evidence type="ECO:0000313" key="2">
    <source>
        <dbReference type="EMBL" id="KKL64870.1"/>
    </source>
</evidence>
<proteinExistence type="predicted"/>
<dbReference type="AlphaFoldDB" id="A0A0F9G5P3"/>
<feature type="transmembrane region" description="Helical" evidence="1">
    <location>
        <begin position="125"/>
        <end position="144"/>
    </location>
</feature>
<dbReference type="EMBL" id="LAZR01027712">
    <property type="protein sequence ID" value="KKL64870.1"/>
    <property type="molecule type" value="Genomic_DNA"/>
</dbReference>
<keyword evidence="1" id="KW-0472">Membrane</keyword>
<protein>
    <recommendedName>
        <fullName evidence="3">Zona occludens toxin N-terminal domain-containing protein</fullName>
    </recommendedName>
</protein>
<reference evidence="2" key="1">
    <citation type="journal article" date="2015" name="Nature">
        <title>Complex archaea that bridge the gap between prokaryotes and eukaryotes.</title>
        <authorList>
            <person name="Spang A."/>
            <person name="Saw J.H."/>
            <person name="Jorgensen S.L."/>
            <person name="Zaremba-Niedzwiedzka K."/>
            <person name="Martijn J."/>
            <person name="Lind A.E."/>
            <person name="van Eijk R."/>
            <person name="Schleper C."/>
            <person name="Guy L."/>
            <person name="Ettema T.J."/>
        </authorList>
    </citation>
    <scope>NUCLEOTIDE SEQUENCE</scope>
</reference>
<comment type="caution">
    <text evidence="2">The sequence shown here is derived from an EMBL/GenBank/DDBJ whole genome shotgun (WGS) entry which is preliminary data.</text>
</comment>
<dbReference type="InterPro" id="IPR027417">
    <property type="entry name" value="P-loop_NTPase"/>
</dbReference>
<sequence>MMFELIDPKTKEQISYHVDKKIIYFLEGVKNYISKRDKDYVLLIDGYEGSGKSTFAIQMGKYVDPTLDLSRICMTPEEFKEAIKNAKKGQCVIYDEAVTGLTAGDSISKIGRVLKSMMMQMRQKNLFVIVIMPVIFEFNKYAVLSRARFFFHIYEAKGRMGYFVGLNKKGTRITYLKGKKTHSYSVRSRFNGRFYGKFGLGQSQEPLYRKKKEDALFEIGDEDEVGTTIQRLIKERNFGLIEWNHDGASYNEIQKRAKMAGVHFSMGRLSDIIGKHLKKAV</sequence>